<dbReference type="AlphaFoldDB" id="A0A8S2E5R1"/>
<dbReference type="GO" id="GO:0042330">
    <property type="term" value="P:taxis"/>
    <property type="evidence" value="ECO:0007669"/>
    <property type="project" value="TreeGrafter"/>
</dbReference>
<dbReference type="GO" id="GO:0019230">
    <property type="term" value="P:proprioception"/>
    <property type="evidence" value="ECO:0007669"/>
    <property type="project" value="TreeGrafter"/>
</dbReference>
<keyword evidence="2 5" id="KW-0812">Transmembrane</keyword>
<dbReference type="InterPro" id="IPR026673">
    <property type="entry name" value="SPEC3/Stum"/>
</dbReference>
<name>A0A8S2E5R1_9BILA</name>
<sequence length="150" mass="17106">MKDLTNSYRDPSKKYNQQQQIVVEGEKRSLTPEPNKIPRRSHVSLSSNMRTSVSVSKVKHGPFRRACPAMPRQLAFICFILNIILPGTGTLISSFSVFCCGKHEYEKNILAFFYNILAAILQIATIFLIVGWIWSIRWGLIFIQLAGECR</sequence>
<keyword evidence="3 5" id="KW-1133">Transmembrane helix</keyword>
<evidence type="ECO:0000256" key="3">
    <source>
        <dbReference type="ARBA" id="ARBA00022989"/>
    </source>
</evidence>
<keyword evidence="4 5" id="KW-0472">Membrane</keyword>
<evidence type="ECO:0000256" key="2">
    <source>
        <dbReference type="ARBA" id="ARBA00022692"/>
    </source>
</evidence>
<dbReference type="EMBL" id="CAJOBA010009639">
    <property type="protein sequence ID" value="CAF3855954.1"/>
    <property type="molecule type" value="Genomic_DNA"/>
</dbReference>
<evidence type="ECO:0000313" key="8">
    <source>
        <dbReference type="Proteomes" id="UP000677228"/>
    </source>
</evidence>
<dbReference type="EMBL" id="CAJNOK010009621">
    <property type="protein sequence ID" value="CAF1094450.1"/>
    <property type="molecule type" value="Genomic_DNA"/>
</dbReference>
<gene>
    <name evidence="6" type="ORF">OVA965_LOCUS18979</name>
    <name evidence="7" type="ORF">TMI583_LOCUS18992</name>
</gene>
<evidence type="ECO:0008006" key="9">
    <source>
        <dbReference type="Google" id="ProtNLM"/>
    </source>
</evidence>
<dbReference type="PANTHER" id="PTHR21676:SF6">
    <property type="entry name" value="PROTEIN STUM"/>
    <property type="match status" value="1"/>
</dbReference>
<dbReference type="Proteomes" id="UP000682733">
    <property type="component" value="Unassembled WGS sequence"/>
</dbReference>
<dbReference type="GO" id="GO:0071683">
    <property type="term" value="C:sensory dendrite"/>
    <property type="evidence" value="ECO:0007669"/>
    <property type="project" value="TreeGrafter"/>
</dbReference>
<evidence type="ECO:0000256" key="1">
    <source>
        <dbReference type="ARBA" id="ARBA00004141"/>
    </source>
</evidence>
<dbReference type="Proteomes" id="UP000677228">
    <property type="component" value="Unassembled WGS sequence"/>
</dbReference>
<dbReference type="Pfam" id="PF15795">
    <property type="entry name" value="Spec3"/>
    <property type="match status" value="1"/>
</dbReference>
<feature type="transmembrane region" description="Helical" evidence="5">
    <location>
        <begin position="74"/>
        <end position="97"/>
    </location>
</feature>
<evidence type="ECO:0000313" key="6">
    <source>
        <dbReference type="EMBL" id="CAF1094450.1"/>
    </source>
</evidence>
<reference evidence="6" key="1">
    <citation type="submission" date="2021-02" db="EMBL/GenBank/DDBJ databases">
        <authorList>
            <person name="Nowell W R."/>
        </authorList>
    </citation>
    <scope>NUCLEOTIDE SEQUENCE</scope>
</reference>
<feature type="transmembrane region" description="Helical" evidence="5">
    <location>
        <begin position="109"/>
        <end position="134"/>
    </location>
</feature>
<dbReference type="GO" id="GO:0016020">
    <property type="term" value="C:membrane"/>
    <property type="evidence" value="ECO:0007669"/>
    <property type="project" value="UniProtKB-SubCell"/>
</dbReference>
<evidence type="ECO:0000256" key="5">
    <source>
        <dbReference type="SAM" id="Phobius"/>
    </source>
</evidence>
<dbReference type="PANTHER" id="PTHR21676">
    <property type="entry name" value="PROTEIN STUM"/>
    <property type="match status" value="1"/>
</dbReference>
<evidence type="ECO:0000256" key="4">
    <source>
        <dbReference type="ARBA" id="ARBA00023136"/>
    </source>
</evidence>
<comment type="caution">
    <text evidence="6">The sequence shown here is derived from an EMBL/GenBank/DDBJ whole genome shotgun (WGS) entry which is preliminary data.</text>
</comment>
<protein>
    <recommendedName>
        <fullName evidence="9">Protein SPEC3</fullName>
    </recommendedName>
</protein>
<proteinExistence type="predicted"/>
<comment type="subcellular location">
    <subcellularLocation>
        <location evidence="1">Membrane</location>
        <topology evidence="1">Multi-pass membrane protein</topology>
    </subcellularLocation>
</comment>
<dbReference type="GO" id="GO:0050954">
    <property type="term" value="P:sensory perception of mechanical stimulus"/>
    <property type="evidence" value="ECO:0007669"/>
    <property type="project" value="TreeGrafter"/>
</dbReference>
<evidence type="ECO:0000313" key="7">
    <source>
        <dbReference type="EMBL" id="CAF3855954.1"/>
    </source>
</evidence>
<accession>A0A8S2E5R1</accession>
<organism evidence="6 8">
    <name type="scientific">Didymodactylos carnosus</name>
    <dbReference type="NCBI Taxonomy" id="1234261"/>
    <lineage>
        <taxon>Eukaryota</taxon>
        <taxon>Metazoa</taxon>
        <taxon>Spiralia</taxon>
        <taxon>Gnathifera</taxon>
        <taxon>Rotifera</taxon>
        <taxon>Eurotatoria</taxon>
        <taxon>Bdelloidea</taxon>
        <taxon>Philodinida</taxon>
        <taxon>Philodinidae</taxon>
        <taxon>Didymodactylos</taxon>
    </lineage>
</organism>